<evidence type="ECO:0008006" key="3">
    <source>
        <dbReference type="Google" id="ProtNLM"/>
    </source>
</evidence>
<reference evidence="1 2" key="1">
    <citation type="submission" date="2019-11" db="EMBL/GenBank/DDBJ databases">
        <title>Venturia inaequalis Genome Resource.</title>
        <authorList>
            <person name="Lichtner F.J."/>
        </authorList>
    </citation>
    <scope>NUCLEOTIDE SEQUENCE [LARGE SCALE GENOMIC DNA]</scope>
    <source>
        <strain evidence="1">Bline_iso_100314</strain>
    </source>
</reference>
<evidence type="ECO:0000313" key="1">
    <source>
        <dbReference type="EMBL" id="KAE9979309.1"/>
    </source>
</evidence>
<dbReference type="Proteomes" id="UP000433883">
    <property type="component" value="Unassembled WGS sequence"/>
</dbReference>
<name>A0A8H3V2S6_VENIN</name>
<sequence length="404" mass="45494">MITLKSGENWVIDFNQKVLTSMAAYLGNNECRDVQSRIFDFACVRSMEEDGYDTDGTVSMDEDEAEMELESMPGHSPQNWFAQFNKMATLTVQPANPVSFDDEMMALALQLEEINCQPTVQKGKYKADNPPDMELAFATFQKEVQMHMQFLNDLNLAHSIARAVDADAQVIAETVQDEGREERDRRLALQLSGQNPDDAPPPYAEVGSAISVQQGDDQIPRLYAELQMEALKHPFPVIRDDDEESIAGPSVSYADRQLQAFEKLSLGEIQCAACLDEFRATEVVRTPCESTYCKGCLREVFLTAIRDEEYFPPRSLKIPIPIELVAPYMSADELALFEEKQVEYTTHNRTYCSNQQCGRFINPNQVINGDRANCIHCVDVKRSSAIFAVHRGEIVRARGGMKMT</sequence>
<protein>
    <recommendedName>
        <fullName evidence="3">RING-type domain-containing protein</fullName>
    </recommendedName>
</protein>
<accession>A0A8H3V2S6</accession>
<dbReference type="SUPFAM" id="SSF57850">
    <property type="entry name" value="RING/U-box"/>
    <property type="match status" value="1"/>
</dbReference>
<dbReference type="Gene3D" id="3.30.40.10">
    <property type="entry name" value="Zinc/RING finger domain, C3HC4 (zinc finger)"/>
    <property type="match status" value="1"/>
</dbReference>
<dbReference type="AlphaFoldDB" id="A0A8H3V2S6"/>
<proteinExistence type="predicted"/>
<gene>
    <name evidence="1" type="ORF">BLS_009938</name>
</gene>
<comment type="caution">
    <text evidence="1">The sequence shown here is derived from an EMBL/GenBank/DDBJ whole genome shotgun (WGS) entry which is preliminary data.</text>
</comment>
<dbReference type="EMBL" id="WNWQ01000095">
    <property type="protein sequence ID" value="KAE9979309.1"/>
    <property type="molecule type" value="Genomic_DNA"/>
</dbReference>
<evidence type="ECO:0000313" key="2">
    <source>
        <dbReference type="Proteomes" id="UP000433883"/>
    </source>
</evidence>
<dbReference type="InterPro" id="IPR013083">
    <property type="entry name" value="Znf_RING/FYVE/PHD"/>
</dbReference>
<organism evidence="1 2">
    <name type="scientific">Venturia inaequalis</name>
    <name type="common">Apple scab fungus</name>
    <dbReference type="NCBI Taxonomy" id="5025"/>
    <lineage>
        <taxon>Eukaryota</taxon>
        <taxon>Fungi</taxon>
        <taxon>Dikarya</taxon>
        <taxon>Ascomycota</taxon>
        <taxon>Pezizomycotina</taxon>
        <taxon>Dothideomycetes</taxon>
        <taxon>Pleosporomycetidae</taxon>
        <taxon>Venturiales</taxon>
        <taxon>Venturiaceae</taxon>
        <taxon>Venturia</taxon>
    </lineage>
</organism>